<sequence>MVITVASFKGGVGKSTSALHLAYLLNQKAPTMLVDTDPNKTATLWARRNDNRGFHVGPATALAKDAQRFQHFVIDTPARPENLDLQSLLEGTDLLLIPTPPASFALDTLQDAHETFREAASPAIRILLTSCPPAPQKDAREAREVLTDLRFRVMNSQIRRAKAFEYAARQGCVVSEVKGDPIAGLAMRDYDATLDEIEEIVESIARTEQGELANVPGN</sequence>
<name>A0A4Q7XZE9_9BACT</name>
<proteinExistence type="predicted"/>
<dbReference type="OrthoDB" id="128708at2"/>
<dbReference type="Gene3D" id="3.40.50.300">
    <property type="entry name" value="P-loop containing nucleotide triphosphate hydrolases"/>
    <property type="match status" value="1"/>
</dbReference>
<evidence type="ECO:0000313" key="2">
    <source>
        <dbReference type="EMBL" id="RZU29812.1"/>
    </source>
</evidence>
<protein>
    <submittedName>
        <fullName evidence="2">Chromosome partitioning protein</fullName>
    </submittedName>
</protein>
<evidence type="ECO:0000259" key="1">
    <source>
        <dbReference type="Pfam" id="PF01656"/>
    </source>
</evidence>
<dbReference type="InterPro" id="IPR027417">
    <property type="entry name" value="P-loop_NTPase"/>
</dbReference>
<comment type="caution">
    <text evidence="2">The sequence shown here is derived from an EMBL/GenBank/DDBJ whole genome shotgun (WGS) entry which is preliminary data.</text>
</comment>
<dbReference type="AlphaFoldDB" id="A0A4Q7XZE9"/>
<reference evidence="2 3" key="1">
    <citation type="submission" date="2019-02" db="EMBL/GenBank/DDBJ databases">
        <title>Genomic Encyclopedia of Archaeal and Bacterial Type Strains, Phase II (KMG-II): from individual species to whole genera.</title>
        <authorList>
            <person name="Goeker M."/>
        </authorList>
    </citation>
    <scope>NUCLEOTIDE SEQUENCE [LARGE SCALE GENOMIC DNA]</scope>
    <source>
        <strain evidence="2 3">DSM 18101</strain>
    </source>
</reference>
<dbReference type="PANTHER" id="PTHR13696">
    <property type="entry name" value="P-LOOP CONTAINING NUCLEOSIDE TRIPHOSPHATE HYDROLASE"/>
    <property type="match status" value="1"/>
</dbReference>
<dbReference type="EMBL" id="SHKW01000007">
    <property type="protein sequence ID" value="RZU29812.1"/>
    <property type="molecule type" value="Genomic_DNA"/>
</dbReference>
<keyword evidence="3" id="KW-1185">Reference proteome</keyword>
<dbReference type="PIRSF" id="PIRSF009320">
    <property type="entry name" value="Nuc_binding_HP_1000"/>
    <property type="match status" value="1"/>
</dbReference>
<gene>
    <name evidence="2" type="ORF">BDD14_6445</name>
</gene>
<dbReference type="InterPro" id="IPR050678">
    <property type="entry name" value="DNA_Partitioning_ATPase"/>
</dbReference>
<feature type="domain" description="CobQ/CobB/MinD/ParA nucleotide binding" evidence="1">
    <location>
        <begin position="3"/>
        <end position="199"/>
    </location>
</feature>
<dbReference type="PANTHER" id="PTHR13696:SF96">
    <property type="entry name" value="COBQ_COBB_MIND_PARA NUCLEOTIDE BINDING DOMAIN-CONTAINING PROTEIN"/>
    <property type="match status" value="1"/>
</dbReference>
<dbReference type="CDD" id="cd02042">
    <property type="entry name" value="ParAB_family"/>
    <property type="match status" value="1"/>
</dbReference>
<dbReference type="Pfam" id="PF01656">
    <property type="entry name" value="CbiA"/>
    <property type="match status" value="1"/>
</dbReference>
<dbReference type="Proteomes" id="UP000292958">
    <property type="component" value="Unassembled WGS sequence"/>
</dbReference>
<organism evidence="2 3">
    <name type="scientific">Edaphobacter modestus</name>
    <dbReference type="NCBI Taxonomy" id="388466"/>
    <lineage>
        <taxon>Bacteria</taxon>
        <taxon>Pseudomonadati</taxon>
        <taxon>Acidobacteriota</taxon>
        <taxon>Terriglobia</taxon>
        <taxon>Terriglobales</taxon>
        <taxon>Acidobacteriaceae</taxon>
        <taxon>Edaphobacter</taxon>
    </lineage>
</organism>
<evidence type="ECO:0000313" key="3">
    <source>
        <dbReference type="Proteomes" id="UP000292958"/>
    </source>
</evidence>
<dbReference type="RefSeq" id="WP_130425174.1">
    <property type="nucleotide sequence ID" value="NZ_SHKW01000007.1"/>
</dbReference>
<accession>A0A4Q7XZE9</accession>
<dbReference type="SUPFAM" id="SSF52540">
    <property type="entry name" value="P-loop containing nucleoside triphosphate hydrolases"/>
    <property type="match status" value="1"/>
</dbReference>
<dbReference type="InterPro" id="IPR002586">
    <property type="entry name" value="CobQ/CobB/MinD/ParA_Nub-bd_dom"/>
</dbReference>